<organism evidence="3 4">
    <name type="scientific">Aphis glycines</name>
    <name type="common">Soybean aphid</name>
    <dbReference type="NCBI Taxonomy" id="307491"/>
    <lineage>
        <taxon>Eukaryota</taxon>
        <taxon>Metazoa</taxon>
        <taxon>Ecdysozoa</taxon>
        <taxon>Arthropoda</taxon>
        <taxon>Hexapoda</taxon>
        <taxon>Insecta</taxon>
        <taxon>Pterygota</taxon>
        <taxon>Neoptera</taxon>
        <taxon>Paraneoptera</taxon>
        <taxon>Hemiptera</taxon>
        <taxon>Sternorrhyncha</taxon>
        <taxon>Aphidomorpha</taxon>
        <taxon>Aphidoidea</taxon>
        <taxon>Aphididae</taxon>
        <taxon>Aphidini</taxon>
        <taxon>Aphis</taxon>
        <taxon>Aphis</taxon>
    </lineage>
</organism>
<sequence>MNAMLAAWTLLGVAASSDPWPAAASTVDETADSYTTAYLNVTSYDVVTGAAVQTEKSEIGKFGEYHVGAASGMLLHVIGTDGDRNGCAPPVHVLQEPPDSGPWIALVRRGKCSFQTKVDNARRAGASAVIVYNDREATDLDKMKLLPSDPNTFPSSRKRGRIQIRYIEMYRTQELNFVPFIFVQAGGDKIK</sequence>
<name>A0A6G0TEX6_APHGL</name>
<evidence type="ECO:0000259" key="2">
    <source>
        <dbReference type="Pfam" id="PF02225"/>
    </source>
</evidence>
<keyword evidence="4" id="KW-1185">Reference proteome</keyword>
<dbReference type="EMBL" id="VYZN01000041">
    <property type="protein sequence ID" value="KAE9531696.1"/>
    <property type="molecule type" value="Genomic_DNA"/>
</dbReference>
<dbReference type="Pfam" id="PF02225">
    <property type="entry name" value="PA"/>
    <property type="match status" value="1"/>
</dbReference>
<feature type="signal peptide" evidence="1">
    <location>
        <begin position="1"/>
        <end position="24"/>
    </location>
</feature>
<evidence type="ECO:0000256" key="1">
    <source>
        <dbReference type="SAM" id="SignalP"/>
    </source>
</evidence>
<dbReference type="SUPFAM" id="SSF52025">
    <property type="entry name" value="PA domain"/>
    <property type="match status" value="1"/>
</dbReference>
<evidence type="ECO:0000313" key="4">
    <source>
        <dbReference type="Proteomes" id="UP000475862"/>
    </source>
</evidence>
<dbReference type="Proteomes" id="UP000475862">
    <property type="component" value="Unassembled WGS sequence"/>
</dbReference>
<proteinExistence type="predicted"/>
<reference evidence="3 4" key="1">
    <citation type="submission" date="2019-08" db="EMBL/GenBank/DDBJ databases">
        <title>The genome of the soybean aphid Biotype 1, its phylome, world population structure and adaptation to the North American continent.</title>
        <authorList>
            <person name="Giordano R."/>
            <person name="Donthu R.K."/>
            <person name="Hernandez A.G."/>
            <person name="Wright C.L."/>
            <person name="Zimin A.V."/>
        </authorList>
    </citation>
    <scope>NUCLEOTIDE SEQUENCE [LARGE SCALE GENOMIC DNA]</scope>
    <source>
        <tissue evidence="3">Whole aphids</tissue>
    </source>
</reference>
<dbReference type="Gene3D" id="3.50.30.30">
    <property type="match status" value="1"/>
</dbReference>
<evidence type="ECO:0000313" key="3">
    <source>
        <dbReference type="EMBL" id="KAE9531696.1"/>
    </source>
</evidence>
<dbReference type="AlphaFoldDB" id="A0A6G0TEX6"/>
<comment type="caution">
    <text evidence="3">The sequence shown here is derived from an EMBL/GenBank/DDBJ whole genome shotgun (WGS) entry which is preliminary data.</text>
</comment>
<dbReference type="InterPro" id="IPR003137">
    <property type="entry name" value="PA_domain"/>
</dbReference>
<dbReference type="OrthoDB" id="5357315at2759"/>
<dbReference type="InterPro" id="IPR046450">
    <property type="entry name" value="PA_dom_sf"/>
</dbReference>
<feature type="chain" id="PRO_5026261289" description="PA domain-containing protein" evidence="1">
    <location>
        <begin position="25"/>
        <end position="191"/>
    </location>
</feature>
<feature type="domain" description="PA" evidence="2">
    <location>
        <begin position="102"/>
        <end position="142"/>
    </location>
</feature>
<keyword evidence="1" id="KW-0732">Signal</keyword>
<gene>
    <name evidence="3" type="ORF">AGLY_010902</name>
</gene>
<protein>
    <recommendedName>
        <fullName evidence="2">PA domain-containing protein</fullName>
    </recommendedName>
</protein>
<accession>A0A6G0TEX6</accession>